<evidence type="ECO:0000256" key="1">
    <source>
        <dbReference type="ARBA" id="ARBA00022598"/>
    </source>
</evidence>
<dbReference type="RefSeq" id="WP_259093640.1">
    <property type="nucleotide sequence ID" value="NZ_BAAAZC010000026.1"/>
</dbReference>
<dbReference type="Pfam" id="PF00749">
    <property type="entry name" value="tRNA-synt_1c"/>
    <property type="match status" value="2"/>
</dbReference>
<keyword evidence="2" id="KW-0479">Metal-binding</keyword>
<dbReference type="EMBL" id="BAAAZC010000026">
    <property type="protein sequence ID" value="GAA3981669.1"/>
    <property type="molecule type" value="Genomic_DNA"/>
</dbReference>
<dbReference type="InterPro" id="IPR000924">
    <property type="entry name" value="Glu/Gln-tRNA-synth"/>
</dbReference>
<evidence type="ECO:0000256" key="7">
    <source>
        <dbReference type="RuleBase" id="RU363037"/>
    </source>
</evidence>
<protein>
    <submittedName>
        <fullName evidence="9">tRNA glutamyl-Q(34) synthetase GluQRS</fullName>
    </submittedName>
</protein>
<keyword evidence="1 7" id="KW-0436">Ligase</keyword>
<dbReference type="Gene3D" id="3.40.50.620">
    <property type="entry name" value="HUPs"/>
    <property type="match status" value="1"/>
</dbReference>
<evidence type="ECO:0000256" key="6">
    <source>
        <dbReference type="ARBA" id="ARBA00023146"/>
    </source>
</evidence>
<dbReference type="PANTHER" id="PTHR43311:SF1">
    <property type="entry name" value="GLUTAMYL-Q TRNA(ASP) SYNTHETASE"/>
    <property type="match status" value="1"/>
</dbReference>
<name>A0ABP7QFH3_9SPHI</name>
<dbReference type="PROSITE" id="PS00178">
    <property type="entry name" value="AA_TRNA_LIGASE_I"/>
    <property type="match status" value="1"/>
</dbReference>
<proteinExistence type="inferred from homology"/>
<gene>
    <name evidence="9" type="primary">gluQRS</name>
    <name evidence="9" type="ORF">GCM10022210_36340</name>
</gene>
<evidence type="ECO:0000259" key="8">
    <source>
        <dbReference type="Pfam" id="PF00749"/>
    </source>
</evidence>
<keyword evidence="6 7" id="KW-0030">Aminoacyl-tRNA synthetase</keyword>
<evidence type="ECO:0000313" key="9">
    <source>
        <dbReference type="EMBL" id="GAA3981669.1"/>
    </source>
</evidence>
<keyword evidence="4" id="KW-0862">Zinc</keyword>
<dbReference type="PRINTS" id="PR00987">
    <property type="entry name" value="TRNASYNTHGLU"/>
</dbReference>
<dbReference type="InterPro" id="IPR049940">
    <property type="entry name" value="GluQ/Sye"/>
</dbReference>
<feature type="domain" description="Glutamyl/glutaminyl-tRNA synthetase class Ib catalytic" evidence="8">
    <location>
        <begin position="9"/>
        <end position="116"/>
    </location>
</feature>
<evidence type="ECO:0000256" key="3">
    <source>
        <dbReference type="ARBA" id="ARBA00022741"/>
    </source>
</evidence>
<evidence type="ECO:0000256" key="2">
    <source>
        <dbReference type="ARBA" id="ARBA00022723"/>
    </source>
</evidence>
<keyword evidence="7" id="KW-0648">Protein biosynthesis</keyword>
<dbReference type="InterPro" id="IPR001412">
    <property type="entry name" value="aa-tRNA-synth_I_CS"/>
</dbReference>
<keyword evidence="3 7" id="KW-0547">Nucleotide-binding</keyword>
<dbReference type="SUPFAM" id="SSF52374">
    <property type="entry name" value="Nucleotidylyl transferase"/>
    <property type="match status" value="1"/>
</dbReference>
<comment type="caution">
    <text evidence="9">The sequence shown here is derived from an EMBL/GenBank/DDBJ whole genome shotgun (WGS) entry which is preliminary data.</text>
</comment>
<evidence type="ECO:0000256" key="5">
    <source>
        <dbReference type="ARBA" id="ARBA00022840"/>
    </source>
</evidence>
<comment type="similarity">
    <text evidence="7">Belongs to the class-I aminoacyl-tRNA synthetase family.</text>
</comment>
<reference evidence="10" key="1">
    <citation type="journal article" date="2019" name="Int. J. Syst. Evol. Microbiol.">
        <title>The Global Catalogue of Microorganisms (GCM) 10K type strain sequencing project: providing services to taxonomists for standard genome sequencing and annotation.</title>
        <authorList>
            <consortium name="The Broad Institute Genomics Platform"/>
            <consortium name="The Broad Institute Genome Sequencing Center for Infectious Disease"/>
            <person name="Wu L."/>
            <person name="Ma J."/>
        </authorList>
    </citation>
    <scope>NUCLEOTIDE SEQUENCE [LARGE SCALE GENOMIC DNA]</scope>
    <source>
        <strain evidence="10">JCM 16601</strain>
    </source>
</reference>
<organism evidence="9 10">
    <name type="scientific">Mucilaginibacter dorajii</name>
    <dbReference type="NCBI Taxonomy" id="692994"/>
    <lineage>
        <taxon>Bacteria</taxon>
        <taxon>Pseudomonadati</taxon>
        <taxon>Bacteroidota</taxon>
        <taxon>Sphingobacteriia</taxon>
        <taxon>Sphingobacteriales</taxon>
        <taxon>Sphingobacteriaceae</taxon>
        <taxon>Mucilaginibacter</taxon>
    </lineage>
</organism>
<feature type="domain" description="Glutamyl/glutaminyl-tRNA synthetase class Ib catalytic" evidence="8">
    <location>
        <begin position="161"/>
        <end position="273"/>
    </location>
</feature>
<dbReference type="InterPro" id="IPR014729">
    <property type="entry name" value="Rossmann-like_a/b/a_fold"/>
</dbReference>
<dbReference type="Proteomes" id="UP001500742">
    <property type="component" value="Unassembled WGS sequence"/>
</dbReference>
<sequence length="288" mass="32082">MANSSTYHKTRIAPTPSGYLHVGNVLSFAITAALARKKGAKVLLRIDDMDRERVNPLYLQDIFDTLNYLGIAWDEGPSNVEDFESNFSQLHRMPLYQQALDQLAQNKLVFACTCPRSTQKPCTCLEQQLPLSTPNVSWRLITNNDDPIQVKTYIGKTISEILPVSMHNFVVKKKDGYPAYQLTSVIDDLHYGVDLIVRGQDLWDSTLAQLQLAGLLHKTDFSNISFYHHPLITDATGNKLSKSAGSTSVQYLRQQGKSAAEIFTMIAGMMGVTAQVSSWKALVEALVE</sequence>
<dbReference type="PANTHER" id="PTHR43311">
    <property type="entry name" value="GLUTAMATE--TRNA LIGASE"/>
    <property type="match status" value="1"/>
</dbReference>
<evidence type="ECO:0000313" key="10">
    <source>
        <dbReference type="Proteomes" id="UP001500742"/>
    </source>
</evidence>
<accession>A0ABP7QFH3</accession>
<dbReference type="InterPro" id="IPR020058">
    <property type="entry name" value="Glu/Gln-tRNA-synth_Ib_cat-dom"/>
</dbReference>
<keyword evidence="5 7" id="KW-0067">ATP-binding</keyword>
<keyword evidence="10" id="KW-1185">Reference proteome</keyword>
<evidence type="ECO:0000256" key="4">
    <source>
        <dbReference type="ARBA" id="ARBA00022833"/>
    </source>
</evidence>